<feature type="coiled-coil region" evidence="5">
    <location>
        <begin position="73"/>
        <end position="119"/>
    </location>
</feature>
<accession>A0A8S1SNK2</accession>
<evidence type="ECO:0000256" key="4">
    <source>
        <dbReference type="PROSITE-ProRule" id="PRU00175"/>
    </source>
</evidence>
<feature type="domain" description="RING-type" evidence="7">
    <location>
        <begin position="1014"/>
        <end position="1052"/>
    </location>
</feature>
<dbReference type="PANTHER" id="PTHR33820">
    <property type="entry name" value="COILED-COIL DOMAIN-CONTAINING PROTEIN 17"/>
    <property type="match status" value="1"/>
</dbReference>
<organism evidence="8 9">
    <name type="scientific">Paramecium pentaurelia</name>
    <dbReference type="NCBI Taxonomy" id="43138"/>
    <lineage>
        <taxon>Eukaryota</taxon>
        <taxon>Sar</taxon>
        <taxon>Alveolata</taxon>
        <taxon>Ciliophora</taxon>
        <taxon>Intramacronucleata</taxon>
        <taxon>Oligohymenophorea</taxon>
        <taxon>Peniculida</taxon>
        <taxon>Parameciidae</taxon>
        <taxon>Paramecium</taxon>
    </lineage>
</organism>
<evidence type="ECO:0000256" key="5">
    <source>
        <dbReference type="SAM" id="Coils"/>
    </source>
</evidence>
<protein>
    <recommendedName>
        <fullName evidence="7">RING-type domain-containing protein</fullName>
    </recommendedName>
</protein>
<dbReference type="Proteomes" id="UP000689195">
    <property type="component" value="Unassembled WGS sequence"/>
</dbReference>
<feature type="coiled-coil region" evidence="5">
    <location>
        <begin position="167"/>
        <end position="194"/>
    </location>
</feature>
<keyword evidence="5" id="KW-0175">Coiled coil</keyword>
<dbReference type="InterPro" id="IPR017907">
    <property type="entry name" value="Znf_RING_CS"/>
</dbReference>
<feature type="coiled-coil region" evidence="5">
    <location>
        <begin position="492"/>
        <end position="531"/>
    </location>
</feature>
<dbReference type="SMART" id="SM00184">
    <property type="entry name" value="RING"/>
    <property type="match status" value="1"/>
</dbReference>
<feature type="coiled-coil region" evidence="5">
    <location>
        <begin position="293"/>
        <end position="354"/>
    </location>
</feature>
<feature type="region of interest" description="Disordered" evidence="6">
    <location>
        <begin position="380"/>
        <end position="401"/>
    </location>
</feature>
<evidence type="ECO:0000256" key="1">
    <source>
        <dbReference type="ARBA" id="ARBA00022723"/>
    </source>
</evidence>
<keyword evidence="3" id="KW-0862">Zinc</keyword>
<dbReference type="EMBL" id="CAJJDO010000011">
    <property type="protein sequence ID" value="CAD8142305.1"/>
    <property type="molecule type" value="Genomic_DNA"/>
</dbReference>
<sequence length="1382" mass="163217">MNENICRDCKMTFESSEQLANHVKRFCINSDYGNLNKLEQKHEYVTKPAYPEMKPSLKQQDPSSLKNYGGYTLDQIKSNLKTNDDDFKRLENAVLRKKEDELIDQIDKLKQDRQQMRVVSDQDEHIYSILLQEVELKKEREFQSRIEKEQIRKLINEIDSWKMSVLEEQKKQMLEKLLVEREDLKNKQLQLIEDIKLFTRGHKTFFSMEQAQRVTDNRIIASAQYSEAKQQLVKLHTRLEYMDAERNRIQDNVERIKLGDFGEVRRGESSKNSIRNSQQILNDQTQIRNHQNYEEIARMKEKIAQDAQRLEQLKREQMERVDRLKTSRPQSHLSNQVIDELQQLKNDYQQAGGQDPKFLNDVNNLESFYKGAVQQPQQLQQSQQQFQQQQQQQPNQFQQQQPIQIFQQQPMFINPQQQEIQTIKPKKKDFNDPFQQFSRKKEFFLQNNVRGVDLTREEQILMNLQAQEVDSLRMISRIPIGTEIYRFKMEQYKELSTMRAEMEKIIQEQRLQRVRRNFEKKRREKDKEFENNKWVDDQRKFIIENRLRNDFGEARKESHLYDPAEGLVIHWDYVLGLPRKTKLAQFVFAVFNNMQQLNQPKLIEPYDCEIEGESSNRVLIGETSQLYEIPAHPEVLIIVEVQLPVSKKLEENIGKTQSYGWTQIDLFDQQRQLKRGKFKCPLYKGPTDATITIENIAKLEPIPNAWFHMRITYPNDEDLGQVRSIYPEQTAMEYNIPYIHLRSLFDRNYEAAIEGKEQNNKDNGEFSLNGQNYKVTEEVEVFGNKRKATPQIKQYVLKGDMKKGYRVQIHFIQNKIANNFMRVMCAALTDQHLMMDPSGQPLAFNTTIHDPSSPNPGQNTESNPFPLIEADPQMKGISNKAARSILIEFNEEYRFFYNFQEQAMSSGKTIYLGFQVVEKNASQGGANTTMTMGDYEVIGWSYILFVKPDGSVRTGRNTLNLFNPPLKRPPLDESNLSQSGIKLDYSLYDFEYNDEDMIKWKNQRADLIIKQLQCAVCINEFNNAFITKCGHSFCYNCIEEVINRYHKCPLCNLDLNKTDIFKNNQINQIKQIIDEQKKQQLNNKVNNIFGDQAANTFLPDYKMISDIFKNAVQQMYNIYENKYIDAIEEYKTRQQELKIEYTQRLEVVMEDEVKEQITINYKEAMKQIENSFKQLKEYYAECVHKTLEQFKCEQIDILIQIVLPQQNTQFPWPFKVSNRISSIAEVIHQHFDKKNDPIQNFDPTRLKIVFCKPQDLYKITQQVIRMELDVISQQYQIYPMNSEIFLASLGQVKQGSIIVVMGEIKLKSQQPKECITYKFNKDRLVDYFSCQQCGIHWVCQICKDFCHQGHQLTVYRQQVKPDWACCYCVSKGFCKALNKNNQ</sequence>
<dbReference type="GO" id="GO:0008270">
    <property type="term" value="F:zinc ion binding"/>
    <property type="evidence" value="ECO:0007669"/>
    <property type="project" value="UniProtKB-KW"/>
</dbReference>
<name>A0A8S1SNK2_9CILI</name>
<evidence type="ECO:0000256" key="3">
    <source>
        <dbReference type="ARBA" id="ARBA00022833"/>
    </source>
</evidence>
<evidence type="ECO:0000313" key="9">
    <source>
        <dbReference type="Proteomes" id="UP000689195"/>
    </source>
</evidence>
<dbReference type="Pfam" id="PF13923">
    <property type="entry name" value="zf-C3HC4_2"/>
    <property type="match status" value="1"/>
</dbReference>
<keyword evidence="1" id="KW-0479">Metal-binding</keyword>
<keyword evidence="9" id="KW-1185">Reference proteome</keyword>
<dbReference type="PANTHER" id="PTHR33820:SF2">
    <property type="entry name" value="COILED-COIL DOMAIN-CONTAINING PROTEIN 17"/>
    <property type="match status" value="1"/>
</dbReference>
<dbReference type="PROSITE" id="PS50089">
    <property type="entry name" value="ZF_RING_2"/>
    <property type="match status" value="1"/>
</dbReference>
<evidence type="ECO:0000259" key="7">
    <source>
        <dbReference type="PROSITE" id="PS50089"/>
    </source>
</evidence>
<evidence type="ECO:0000256" key="2">
    <source>
        <dbReference type="ARBA" id="ARBA00022771"/>
    </source>
</evidence>
<dbReference type="InterPro" id="IPR001841">
    <property type="entry name" value="Znf_RING"/>
</dbReference>
<dbReference type="OrthoDB" id="289416at2759"/>
<evidence type="ECO:0000313" key="8">
    <source>
        <dbReference type="EMBL" id="CAD8142305.1"/>
    </source>
</evidence>
<comment type="caution">
    <text evidence="8">The sequence shown here is derived from an EMBL/GenBank/DDBJ whole genome shotgun (WGS) entry which is preliminary data.</text>
</comment>
<dbReference type="InterPro" id="IPR038800">
    <property type="entry name" value="CCDC17"/>
</dbReference>
<gene>
    <name evidence="8" type="ORF">PPENT_87.1.T0110073</name>
</gene>
<reference evidence="8" key="1">
    <citation type="submission" date="2021-01" db="EMBL/GenBank/DDBJ databases">
        <authorList>
            <consortium name="Genoscope - CEA"/>
            <person name="William W."/>
        </authorList>
    </citation>
    <scope>NUCLEOTIDE SEQUENCE</scope>
</reference>
<dbReference type="PROSITE" id="PS00518">
    <property type="entry name" value="ZF_RING_1"/>
    <property type="match status" value="1"/>
</dbReference>
<evidence type="ECO:0000256" key="6">
    <source>
        <dbReference type="SAM" id="MobiDB-lite"/>
    </source>
</evidence>
<proteinExistence type="predicted"/>
<keyword evidence="2 4" id="KW-0863">Zinc-finger</keyword>